<accession>A0A6M3LTK3</accession>
<sequence>MRFEDTSKNINIYNQGWNDCKAEMKADLEKAQLNEAYAIHDQMCAQAELADIHNSHKFIMDEKCSSQEKHCGCVPLLRAELTALKAANELQLQALIENQKDTIRAKRELAELELEADIYKKDFVETYEELRTLKGAINWYFKNLQVSITDEVLSLAFHSFKNKQAEADLRRDDEA</sequence>
<organism evidence="3">
    <name type="scientific">viral metagenome</name>
    <dbReference type="NCBI Taxonomy" id="1070528"/>
    <lineage>
        <taxon>unclassified sequences</taxon>
        <taxon>metagenomes</taxon>
        <taxon>organismal metagenomes</taxon>
    </lineage>
</organism>
<gene>
    <name evidence="2" type="ORF">MM415A01765_0013</name>
    <name evidence="3" type="ORF">MM415B09447_0003</name>
</gene>
<proteinExistence type="predicted"/>
<protein>
    <submittedName>
        <fullName evidence="3">Putative transcriptional regulator</fullName>
    </submittedName>
</protein>
<evidence type="ECO:0000313" key="2">
    <source>
        <dbReference type="EMBL" id="QJA75516.1"/>
    </source>
</evidence>
<evidence type="ECO:0000313" key="3">
    <source>
        <dbReference type="EMBL" id="QJA96331.1"/>
    </source>
</evidence>
<evidence type="ECO:0000256" key="1">
    <source>
        <dbReference type="SAM" id="Coils"/>
    </source>
</evidence>
<dbReference type="EMBL" id="MT143390">
    <property type="protein sequence ID" value="QJA96331.1"/>
    <property type="molecule type" value="Genomic_DNA"/>
</dbReference>
<keyword evidence="1" id="KW-0175">Coiled coil</keyword>
<name>A0A6M3LTK3_9ZZZZ</name>
<reference evidence="3" key="1">
    <citation type="submission" date="2020-03" db="EMBL/GenBank/DDBJ databases">
        <title>The deep terrestrial virosphere.</title>
        <authorList>
            <person name="Holmfeldt K."/>
            <person name="Nilsson E."/>
            <person name="Simone D."/>
            <person name="Lopez-Fernandez M."/>
            <person name="Wu X."/>
            <person name="de Brujin I."/>
            <person name="Lundin D."/>
            <person name="Andersson A."/>
            <person name="Bertilsson S."/>
            <person name="Dopson M."/>
        </authorList>
    </citation>
    <scope>NUCLEOTIDE SEQUENCE</scope>
    <source>
        <strain evidence="2">MM415A01765</strain>
        <strain evidence="3">MM415B09447</strain>
    </source>
</reference>
<dbReference type="EMBL" id="MT142168">
    <property type="protein sequence ID" value="QJA75516.1"/>
    <property type="molecule type" value="Genomic_DNA"/>
</dbReference>
<dbReference type="AlphaFoldDB" id="A0A6M3LTK3"/>
<feature type="coiled-coil region" evidence="1">
    <location>
        <begin position="95"/>
        <end position="129"/>
    </location>
</feature>